<evidence type="ECO:0000313" key="16">
    <source>
        <dbReference type="Proteomes" id="UP000242958"/>
    </source>
</evidence>
<dbReference type="Pfam" id="PF01409">
    <property type="entry name" value="tRNA-synt_2d"/>
    <property type="match status" value="1"/>
</dbReference>
<dbReference type="InterPro" id="IPR004529">
    <property type="entry name" value="Phe-tRNA-synth_IIc_asu"/>
</dbReference>
<dbReference type="HAMAP" id="MF_00281">
    <property type="entry name" value="Phe_tRNA_synth_alpha1"/>
    <property type="match status" value="1"/>
</dbReference>
<evidence type="ECO:0000256" key="12">
    <source>
        <dbReference type="ARBA" id="ARBA00049255"/>
    </source>
</evidence>
<dbReference type="GO" id="GO:0004826">
    <property type="term" value="F:phenylalanine-tRNA ligase activity"/>
    <property type="evidence" value="ECO:0007669"/>
    <property type="project" value="UniProtKB-UniRule"/>
</dbReference>
<keyword evidence="8 13" id="KW-0067">ATP-binding</keyword>
<keyword evidence="5 13" id="KW-0436">Ligase</keyword>
<keyword evidence="11 13" id="KW-0030">Aminoacyl-tRNA synthetase</keyword>
<reference evidence="15 16" key="1">
    <citation type="submission" date="2017-05" db="EMBL/GenBank/DDBJ databases">
        <authorList>
            <person name="Song R."/>
            <person name="Chenine A.L."/>
            <person name="Ruprecht R.M."/>
        </authorList>
    </citation>
    <scope>NUCLEOTIDE SEQUENCE [LARGE SCALE GENOMIC DNA]</scope>
    <source>
        <strain evidence="15 16">KA00229</strain>
    </source>
</reference>
<evidence type="ECO:0000256" key="5">
    <source>
        <dbReference type="ARBA" id="ARBA00022598"/>
    </source>
</evidence>
<proteinExistence type="inferred from homology"/>
<comment type="subcellular location">
    <subcellularLocation>
        <location evidence="1 13">Cytoplasm</location>
    </subcellularLocation>
</comment>
<comment type="subunit">
    <text evidence="3 13">Tetramer of two alpha and two beta subunits.</text>
</comment>
<dbReference type="InterPro" id="IPR004188">
    <property type="entry name" value="Phe-tRNA_ligase_II_N"/>
</dbReference>
<dbReference type="InterPro" id="IPR010978">
    <property type="entry name" value="tRNA-bd_arm"/>
</dbReference>
<dbReference type="GO" id="GO:0016740">
    <property type="term" value="F:transferase activity"/>
    <property type="evidence" value="ECO:0007669"/>
    <property type="project" value="UniProtKB-ARBA"/>
</dbReference>
<evidence type="ECO:0000256" key="6">
    <source>
        <dbReference type="ARBA" id="ARBA00022723"/>
    </source>
</evidence>
<dbReference type="CDD" id="cd00496">
    <property type="entry name" value="PheRS_alpha_core"/>
    <property type="match status" value="1"/>
</dbReference>
<feature type="binding site" evidence="13">
    <location>
        <position position="255"/>
    </location>
    <ligand>
        <name>Mg(2+)</name>
        <dbReference type="ChEBI" id="CHEBI:18420"/>
        <note>shared with beta subunit</note>
    </ligand>
</feature>
<dbReference type="SUPFAM" id="SSF46589">
    <property type="entry name" value="tRNA-binding arm"/>
    <property type="match status" value="1"/>
</dbReference>
<keyword evidence="9 13" id="KW-0460">Magnesium</keyword>
<dbReference type="GO" id="GO:0005737">
    <property type="term" value="C:cytoplasm"/>
    <property type="evidence" value="ECO:0007669"/>
    <property type="project" value="UniProtKB-SubCell"/>
</dbReference>
<dbReference type="InterPro" id="IPR022911">
    <property type="entry name" value="Phe_tRNA_ligase_alpha1_bac"/>
</dbReference>
<accession>A0A2J8BAA6</accession>
<protein>
    <recommendedName>
        <fullName evidence="13">Phenylalanine--tRNA ligase alpha subunit</fullName>
        <ecNumber evidence="13">6.1.1.20</ecNumber>
    </recommendedName>
    <alternativeName>
        <fullName evidence="13">Phenylalanyl-tRNA synthetase alpha subunit</fullName>
        <shortName evidence="13">PheRS</shortName>
    </alternativeName>
</protein>
<dbReference type="Gene3D" id="3.30.930.10">
    <property type="entry name" value="Bira Bifunctional Protein, Domain 2"/>
    <property type="match status" value="1"/>
</dbReference>
<evidence type="ECO:0000256" key="10">
    <source>
        <dbReference type="ARBA" id="ARBA00022917"/>
    </source>
</evidence>
<dbReference type="InterPro" id="IPR045864">
    <property type="entry name" value="aa-tRNA-synth_II/BPL/LPL"/>
</dbReference>
<dbReference type="GO" id="GO:0000287">
    <property type="term" value="F:magnesium ion binding"/>
    <property type="evidence" value="ECO:0007669"/>
    <property type="project" value="UniProtKB-UniRule"/>
</dbReference>
<evidence type="ECO:0000256" key="8">
    <source>
        <dbReference type="ARBA" id="ARBA00022840"/>
    </source>
</evidence>
<comment type="similarity">
    <text evidence="2 13">Belongs to the class-II aminoacyl-tRNA synthetase family. Phe-tRNA synthetase alpha subunit type 1 subfamily.</text>
</comment>
<dbReference type="Pfam" id="PF02912">
    <property type="entry name" value="Phe_tRNA-synt_N"/>
    <property type="match status" value="1"/>
</dbReference>
<organism evidence="15 16">
    <name type="scientific">Megasphaera hutchinsoni</name>
    <dbReference type="NCBI Taxonomy" id="1588748"/>
    <lineage>
        <taxon>Bacteria</taxon>
        <taxon>Bacillati</taxon>
        <taxon>Bacillota</taxon>
        <taxon>Negativicutes</taxon>
        <taxon>Veillonellales</taxon>
        <taxon>Veillonellaceae</taxon>
        <taxon>Megasphaera</taxon>
    </lineage>
</organism>
<dbReference type="RefSeq" id="WP_102889415.1">
    <property type="nucleotide sequence ID" value="NZ_NFMF01000006.1"/>
</dbReference>
<dbReference type="GO" id="GO:0140096">
    <property type="term" value="F:catalytic activity, acting on a protein"/>
    <property type="evidence" value="ECO:0007669"/>
    <property type="project" value="UniProtKB-ARBA"/>
</dbReference>
<evidence type="ECO:0000256" key="4">
    <source>
        <dbReference type="ARBA" id="ARBA00022490"/>
    </source>
</evidence>
<dbReference type="EC" id="6.1.1.20" evidence="13"/>
<dbReference type="GO" id="GO:0006432">
    <property type="term" value="P:phenylalanyl-tRNA aminoacylation"/>
    <property type="evidence" value="ECO:0007669"/>
    <property type="project" value="UniProtKB-UniRule"/>
</dbReference>
<sequence length="340" mass="38850">MQTNMENLKAEVKKQLAACKKIQDVQDIRVKYLGKKGEITGLMKNMKNLSPEERPAFGQLVNAIRTEVEQWIEARREEVKAQELAQRLQSETIDITLPGRISAIGHEHPLHITRKKMEQAFLRMGFSLVEGPEIETDYYNFQCLNFPDDHPARDMQDSMYITDSILLRTHTSPMQARVLQQHAANEAVKVIVPGKVYRWDYDATHSPVFQQMEGLIVDKHIRFSDLKGMLEDFLREIFGASTKVRFRASYFPFTEPSAEVDISCVMCGGSGCRVCSHTGWLEILGCGMVHPNVLRLNGYDPTVVNGFAFGMGVERIAMLTYGIDDLRLFYENDMRFLAQF</sequence>
<dbReference type="PROSITE" id="PS50862">
    <property type="entry name" value="AA_TRNA_LIGASE_II"/>
    <property type="match status" value="1"/>
</dbReference>
<dbReference type="GO" id="GO:0000049">
    <property type="term" value="F:tRNA binding"/>
    <property type="evidence" value="ECO:0007669"/>
    <property type="project" value="InterPro"/>
</dbReference>
<evidence type="ECO:0000256" key="7">
    <source>
        <dbReference type="ARBA" id="ARBA00022741"/>
    </source>
</evidence>
<dbReference type="SUPFAM" id="SSF55681">
    <property type="entry name" value="Class II aaRS and biotin synthetases"/>
    <property type="match status" value="1"/>
</dbReference>
<comment type="caution">
    <text evidence="15">The sequence shown here is derived from an EMBL/GenBank/DDBJ whole genome shotgun (WGS) entry which is preliminary data.</text>
</comment>
<evidence type="ECO:0000256" key="2">
    <source>
        <dbReference type="ARBA" id="ARBA00010207"/>
    </source>
</evidence>
<dbReference type="Proteomes" id="UP000242958">
    <property type="component" value="Unassembled WGS sequence"/>
</dbReference>
<keyword evidence="4 13" id="KW-0963">Cytoplasm</keyword>
<dbReference type="EMBL" id="NFMF01000006">
    <property type="protein sequence ID" value="PNH21676.1"/>
    <property type="molecule type" value="Genomic_DNA"/>
</dbReference>
<evidence type="ECO:0000256" key="3">
    <source>
        <dbReference type="ARBA" id="ARBA00011209"/>
    </source>
</evidence>
<evidence type="ECO:0000256" key="1">
    <source>
        <dbReference type="ARBA" id="ARBA00004496"/>
    </source>
</evidence>
<comment type="cofactor">
    <cofactor evidence="13">
        <name>Mg(2+)</name>
        <dbReference type="ChEBI" id="CHEBI:18420"/>
    </cofactor>
    <text evidence="13">Binds 2 magnesium ions per tetramer.</text>
</comment>
<gene>
    <name evidence="13" type="primary">pheS</name>
    <name evidence="15" type="ORF">CAL30_04390</name>
</gene>
<evidence type="ECO:0000313" key="15">
    <source>
        <dbReference type="EMBL" id="PNH21676.1"/>
    </source>
</evidence>
<evidence type="ECO:0000256" key="11">
    <source>
        <dbReference type="ARBA" id="ARBA00023146"/>
    </source>
</evidence>
<dbReference type="GO" id="GO:0005524">
    <property type="term" value="F:ATP binding"/>
    <property type="evidence" value="ECO:0007669"/>
    <property type="project" value="UniProtKB-UniRule"/>
</dbReference>
<keyword evidence="10 13" id="KW-0648">Protein biosynthesis</keyword>
<name>A0A2J8BAA6_9FIRM</name>
<dbReference type="PANTHER" id="PTHR11538">
    <property type="entry name" value="PHENYLALANYL-TRNA SYNTHETASE"/>
    <property type="match status" value="1"/>
</dbReference>
<dbReference type="FunFam" id="3.30.930.10:FF:000003">
    <property type="entry name" value="Phenylalanine--tRNA ligase alpha subunit"/>
    <property type="match status" value="1"/>
</dbReference>
<dbReference type="InterPro" id="IPR002319">
    <property type="entry name" value="Phenylalanyl-tRNA_Synthase"/>
</dbReference>
<keyword evidence="6 13" id="KW-0479">Metal-binding</keyword>
<dbReference type="NCBIfam" id="TIGR00468">
    <property type="entry name" value="pheS"/>
    <property type="match status" value="1"/>
</dbReference>
<evidence type="ECO:0000256" key="9">
    <source>
        <dbReference type="ARBA" id="ARBA00022842"/>
    </source>
</evidence>
<feature type="domain" description="Aminoacyl-transfer RNA synthetases class-II family profile" evidence="14">
    <location>
        <begin position="114"/>
        <end position="339"/>
    </location>
</feature>
<keyword evidence="7 13" id="KW-0547">Nucleotide-binding</keyword>
<comment type="catalytic activity">
    <reaction evidence="12 13">
        <text>tRNA(Phe) + L-phenylalanine + ATP = L-phenylalanyl-tRNA(Phe) + AMP + diphosphate + H(+)</text>
        <dbReference type="Rhea" id="RHEA:19413"/>
        <dbReference type="Rhea" id="RHEA-COMP:9668"/>
        <dbReference type="Rhea" id="RHEA-COMP:9699"/>
        <dbReference type="ChEBI" id="CHEBI:15378"/>
        <dbReference type="ChEBI" id="CHEBI:30616"/>
        <dbReference type="ChEBI" id="CHEBI:33019"/>
        <dbReference type="ChEBI" id="CHEBI:58095"/>
        <dbReference type="ChEBI" id="CHEBI:78442"/>
        <dbReference type="ChEBI" id="CHEBI:78531"/>
        <dbReference type="ChEBI" id="CHEBI:456215"/>
        <dbReference type="EC" id="6.1.1.20"/>
    </reaction>
</comment>
<dbReference type="InterPro" id="IPR006195">
    <property type="entry name" value="aa-tRNA-synth_II"/>
</dbReference>
<evidence type="ECO:0000259" key="14">
    <source>
        <dbReference type="PROSITE" id="PS50862"/>
    </source>
</evidence>
<dbReference type="AlphaFoldDB" id="A0A2J8BAA6"/>
<dbReference type="PANTHER" id="PTHR11538:SF41">
    <property type="entry name" value="PHENYLALANINE--TRNA LIGASE, MITOCHONDRIAL"/>
    <property type="match status" value="1"/>
</dbReference>
<evidence type="ECO:0000256" key="13">
    <source>
        <dbReference type="HAMAP-Rule" id="MF_00281"/>
    </source>
</evidence>